<evidence type="ECO:0008006" key="6">
    <source>
        <dbReference type="Google" id="ProtNLM"/>
    </source>
</evidence>
<dbReference type="InterPro" id="IPR036396">
    <property type="entry name" value="Cyt_P450_sf"/>
</dbReference>
<keyword evidence="1" id="KW-0349">Heme</keyword>
<accession>A0AAE8M7B1</accession>
<dbReference type="AlphaFoldDB" id="A0AAE8M7B1"/>
<sequence>MTRKELSTAAWERILRDGHASSHIPVAIAAALLFFPGRRKAAKSGLWLYRQTLTAFPEATFQELHQKYQAEAIRIAPNELHIADTQLYKIVYKQSDPFPKHEAFYLGFCALSPTVFTKVDQSKHKERRRMLNSIFSHAGVLKLEGLIRERLEALENKIDRLCGKQSIDLYDACRLWTTNIILEFCFADSGGMMEEQSDGFKSKFLKAFAASAKGVSTMQHYPWMRFLSMKTRVGLARFFNEDIGYLMDLIEFARTCVKRWRQVREKGTTLKHPLTIWNPWMMMPW</sequence>
<dbReference type="GO" id="GO:0005506">
    <property type="term" value="F:iron ion binding"/>
    <property type="evidence" value="ECO:0007669"/>
    <property type="project" value="InterPro"/>
</dbReference>
<gene>
    <name evidence="4" type="ORF">FTOL_05432</name>
</gene>
<dbReference type="Proteomes" id="UP001187734">
    <property type="component" value="Unassembled WGS sequence"/>
</dbReference>
<proteinExistence type="predicted"/>
<comment type="caution">
    <text evidence="4">The sequence shown here is derived from an EMBL/GenBank/DDBJ whole genome shotgun (WGS) entry which is preliminary data.</text>
</comment>
<evidence type="ECO:0000256" key="3">
    <source>
        <dbReference type="ARBA" id="ARBA00023004"/>
    </source>
</evidence>
<dbReference type="InterPro" id="IPR001128">
    <property type="entry name" value="Cyt_P450"/>
</dbReference>
<evidence type="ECO:0000313" key="5">
    <source>
        <dbReference type="Proteomes" id="UP001187734"/>
    </source>
</evidence>
<evidence type="ECO:0000313" key="4">
    <source>
        <dbReference type="EMBL" id="SPJ75701.1"/>
    </source>
</evidence>
<keyword evidence="3" id="KW-0408">Iron</keyword>
<dbReference type="GO" id="GO:0016705">
    <property type="term" value="F:oxidoreductase activity, acting on paired donors, with incorporation or reduction of molecular oxygen"/>
    <property type="evidence" value="ECO:0007669"/>
    <property type="project" value="InterPro"/>
</dbReference>
<evidence type="ECO:0000256" key="2">
    <source>
        <dbReference type="ARBA" id="ARBA00022723"/>
    </source>
</evidence>
<dbReference type="PANTHER" id="PTHR24305">
    <property type="entry name" value="CYTOCHROME P450"/>
    <property type="match status" value="1"/>
</dbReference>
<dbReference type="Pfam" id="PF00067">
    <property type="entry name" value="p450"/>
    <property type="match status" value="1"/>
</dbReference>
<name>A0AAE8M7B1_9HYPO</name>
<keyword evidence="5" id="KW-1185">Reference proteome</keyword>
<evidence type="ECO:0000256" key="1">
    <source>
        <dbReference type="ARBA" id="ARBA00022617"/>
    </source>
</evidence>
<dbReference type="EMBL" id="ONZP01000172">
    <property type="protein sequence ID" value="SPJ75701.1"/>
    <property type="molecule type" value="Genomic_DNA"/>
</dbReference>
<organism evidence="4 5">
    <name type="scientific">Fusarium torulosum</name>
    <dbReference type="NCBI Taxonomy" id="33205"/>
    <lineage>
        <taxon>Eukaryota</taxon>
        <taxon>Fungi</taxon>
        <taxon>Dikarya</taxon>
        <taxon>Ascomycota</taxon>
        <taxon>Pezizomycotina</taxon>
        <taxon>Sordariomycetes</taxon>
        <taxon>Hypocreomycetidae</taxon>
        <taxon>Hypocreales</taxon>
        <taxon>Nectriaceae</taxon>
        <taxon>Fusarium</taxon>
    </lineage>
</organism>
<dbReference type="PANTHER" id="PTHR24305:SF152">
    <property type="entry name" value="P450, PUTATIVE (EUROFUNG)-RELATED"/>
    <property type="match status" value="1"/>
</dbReference>
<protein>
    <recommendedName>
        <fullName evidence="6">Cytochrome P450 monooxygenase</fullName>
    </recommendedName>
</protein>
<dbReference type="GO" id="GO:0020037">
    <property type="term" value="F:heme binding"/>
    <property type="evidence" value="ECO:0007669"/>
    <property type="project" value="InterPro"/>
</dbReference>
<dbReference type="SUPFAM" id="SSF48264">
    <property type="entry name" value="Cytochrome P450"/>
    <property type="match status" value="1"/>
</dbReference>
<dbReference type="InterPro" id="IPR050121">
    <property type="entry name" value="Cytochrome_P450_monoxygenase"/>
</dbReference>
<keyword evidence="2" id="KW-0479">Metal-binding</keyword>
<reference evidence="4" key="1">
    <citation type="submission" date="2018-03" db="EMBL/GenBank/DDBJ databases">
        <authorList>
            <person name="Guldener U."/>
        </authorList>
    </citation>
    <scope>NUCLEOTIDE SEQUENCE</scope>
</reference>
<dbReference type="Gene3D" id="1.10.630.10">
    <property type="entry name" value="Cytochrome P450"/>
    <property type="match status" value="1"/>
</dbReference>
<dbReference type="GO" id="GO:0004497">
    <property type="term" value="F:monooxygenase activity"/>
    <property type="evidence" value="ECO:0007669"/>
    <property type="project" value="InterPro"/>
</dbReference>